<gene>
    <name evidence="2" type="ORF">AO440_002990</name>
</gene>
<dbReference type="AlphaFoldDB" id="A0A0W0CG35"/>
<dbReference type="VEuPathDB" id="FungiDB:GVI51_J05115"/>
<dbReference type="Proteomes" id="UP000054886">
    <property type="component" value="Unassembled WGS sequence"/>
</dbReference>
<dbReference type="EMBL" id="LLZZ01000043">
    <property type="protein sequence ID" value="KTB11205.1"/>
    <property type="molecule type" value="Genomic_DNA"/>
</dbReference>
<reference evidence="2 3" key="1">
    <citation type="submission" date="2015-10" db="EMBL/GenBank/DDBJ databases">
        <title>Draft genomes sequences of Candida glabrata isolates 1A, 1B, 2A, 2B, 3A and 3B.</title>
        <authorList>
            <person name="Haavelsrud O.E."/>
            <person name="Gaustad P."/>
        </authorList>
    </citation>
    <scope>NUCLEOTIDE SEQUENCE [LARGE SCALE GENOMIC DNA]</scope>
    <source>
        <strain evidence="2">910700640</strain>
    </source>
</reference>
<organism evidence="2 3">
    <name type="scientific">Candida glabrata</name>
    <name type="common">Yeast</name>
    <name type="synonym">Torulopsis glabrata</name>
    <dbReference type="NCBI Taxonomy" id="5478"/>
    <lineage>
        <taxon>Eukaryota</taxon>
        <taxon>Fungi</taxon>
        <taxon>Dikarya</taxon>
        <taxon>Ascomycota</taxon>
        <taxon>Saccharomycotina</taxon>
        <taxon>Saccharomycetes</taxon>
        <taxon>Saccharomycetales</taxon>
        <taxon>Saccharomycetaceae</taxon>
        <taxon>Nakaseomyces</taxon>
    </lineage>
</organism>
<dbReference type="VEuPathDB" id="FungiDB:CAGL0J05302g"/>
<protein>
    <submittedName>
        <fullName evidence="2">Mitochondrial peculiar membrane protein 1</fullName>
    </submittedName>
</protein>
<feature type="region of interest" description="Disordered" evidence="1">
    <location>
        <begin position="280"/>
        <end position="307"/>
    </location>
</feature>
<dbReference type="InterPro" id="IPR035187">
    <property type="entry name" value="Mpm1"/>
</dbReference>
<comment type="caution">
    <text evidence="2">The sequence shown here is derived from an EMBL/GenBank/DDBJ whole genome shotgun (WGS) entry which is preliminary data.</text>
</comment>
<dbReference type="Pfam" id="PF17234">
    <property type="entry name" value="MPM1"/>
    <property type="match status" value="1"/>
</dbReference>
<sequence>MGLFNGDDEKLKELCDSGVKDELIRESLFDDGLIPHGLKDSALELYDKAGLKDIFESGYGSLWDTLKEIGNYNTNLGSLVSRPQGNDVIQQGITGLYHYGTPNMSQYKECADVDGLSVWDTQGWWRCLFPQGVIRDKLKVDDLSSKEQDSVMSKILTKEAVVNDKDNKYGVFFPEWSLYMKWRVHMNHLIQQRKEEEITKRKNNDLKDWAYGFYDSDDKTPEDIMMKKSLQDFDHKDGPEIIGKSEYVTIQSTNDGKEEVKQLKTFYNNGTTSIESIKKVYPKDGGKPRIERTVRTVPSSRDKGNGF</sequence>
<proteinExistence type="predicted"/>
<dbReference type="VEuPathDB" id="FungiDB:GWK60_J05093"/>
<evidence type="ECO:0000313" key="3">
    <source>
        <dbReference type="Proteomes" id="UP000054886"/>
    </source>
</evidence>
<evidence type="ECO:0000256" key="1">
    <source>
        <dbReference type="SAM" id="MobiDB-lite"/>
    </source>
</evidence>
<dbReference type="VEuPathDB" id="FungiDB:B1J91_J05302g"/>
<accession>A0A0W0CG35</accession>
<evidence type="ECO:0000313" key="2">
    <source>
        <dbReference type="EMBL" id="KTB11205.1"/>
    </source>
</evidence>
<name>A0A0W0CG35_CANGB</name>